<reference evidence="1 2" key="1">
    <citation type="journal article" date="2019" name="Nat. Ecol. Evol.">
        <title>Megaphylogeny resolves global patterns of mushroom evolution.</title>
        <authorList>
            <person name="Varga T."/>
            <person name="Krizsan K."/>
            <person name="Foldi C."/>
            <person name="Dima B."/>
            <person name="Sanchez-Garcia M."/>
            <person name="Sanchez-Ramirez S."/>
            <person name="Szollosi G.J."/>
            <person name="Szarkandi J.G."/>
            <person name="Papp V."/>
            <person name="Albert L."/>
            <person name="Andreopoulos W."/>
            <person name="Angelini C."/>
            <person name="Antonin V."/>
            <person name="Barry K.W."/>
            <person name="Bougher N.L."/>
            <person name="Buchanan P."/>
            <person name="Buyck B."/>
            <person name="Bense V."/>
            <person name="Catcheside P."/>
            <person name="Chovatia M."/>
            <person name="Cooper J."/>
            <person name="Damon W."/>
            <person name="Desjardin D."/>
            <person name="Finy P."/>
            <person name="Geml J."/>
            <person name="Haridas S."/>
            <person name="Hughes K."/>
            <person name="Justo A."/>
            <person name="Karasinski D."/>
            <person name="Kautmanova I."/>
            <person name="Kiss B."/>
            <person name="Kocsube S."/>
            <person name="Kotiranta H."/>
            <person name="LaButti K.M."/>
            <person name="Lechner B.E."/>
            <person name="Liimatainen K."/>
            <person name="Lipzen A."/>
            <person name="Lukacs Z."/>
            <person name="Mihaltcheva S."/>
            <person name="Morgado L.N."/>
            <person name="Niskanen T."/>
            <person name="Noordeloos M.E."/>
            <person name="Ohm R.A."/>
            <person name="Ortiz-Santana B."/>
            <person name="Ovrebo C."/>
            <person name="Racz N."/>
            <person name="Riley R."/>
            <person name="Savchenko A."/>
            <person name="Shiryaev A."/>
            <person name="Soop K."/>
            <person name="Spirin V."/>
            <person name="Szebenyi C."/>
            <person name="Tomsovsky M."/>
            <person name="Tulloss R.E."/>
            <person name="Uehling J."/>
            <person name="Grigoriev I.V."/>
            <person name="Vagvolgyi C."/>
            <person name="Papp T."/>
            <person name="Martin F.M."/>
            <person name="Miettinen O."/>
            <person name="Hibbett D.S."/>
            <person name="Nagy L.G."/>
        </authorList>
    </citation>
    <scope>NUCLEOTIDE SEQUENCE [LARGE SCALE GENOMIC DNA]</scope>
    <source>
        <strain evidence="1 2">FP101781</strain>
    </source>
</reference>
<sequence>MEAPSPFTQHLDTNHVPTIEELETLKVFIAEQQRVIDVIDAEIAELMRRATCIQSVGKLRALASLVRRLPDDILLAIFLQSLALEEPWTLPRLPVVISRVCHRWRALALCTPLLW</sequence>
<evidence type="ECO:0000313" key="1">
    <source>
        <dbReference type="EMBL" id="TEB37039.1"/>
    </source>
</evidence>
<organism evidence="1 2">
    <name type="scientific">Coprinellus micaceus</name>
    <name type="common">Glistening ink-cap mushroom</name>
    <name type="synonym">Coprinus micaceus</name>
    <dbReference type="NCBI Taxonomy" id="71717"/>
    <lineage>
        <taxon>Eukaryota</taxon>
        <taxon>Fungi</taxon>
        <taxon>Dikarya</taxon>
        <taxon>Basidiomycota</taxon>
        <taxon>Agaricomycotina</taxon>
        <taxon>Agaricomycetes</taxon>
        <taxon>Agaricomycetidae</taxon>
        <taxon>Agaricales</taxon>
        <taxon>Agaricineae</taxon>
        <taxon>Psathyrellaceae</taxon>
        <taxon>Coprinellus</taxon>
    </lineage>
</organism>
<dbReference type="EMBL" id="QPFP01000005">
    <property type="protein sequence ID" value="TEB37039.1"/>
    <property type="molecule type" value="Genomic_DNA"/>
</dbReference>
<gene>
    <name evidence="1" type="ORF">FA13DRAFT_1622969</name>
</gene>
<dbReference type="Proteomes" id="UP000298030">
    <property type="component" value="Unassembled WGS sequence"/>
</dbReference>
<dbReference type="OrthoDB" id="3229088at2759"/>
<dbReference type="Gene3D" id="1.20.1280.50">
    <property type="match status" value="1"/>
</dbReference>
<feature type="non-terminal residue" evidence="1">
    <location>
        <position position="115"/>
    </location>
</feature>
<dbReference type="AlphaFoldDB" id="A0A4Y7TU00"/>
<protein>
    <submittedName>
        <fullName evidence="1">Uncharacterized protein</fullName>
    </submittedName>
</protein>
<accession>A0A4Y7TU00</accession>
<name>A0A4Y7TU00_COPMI</name>
<evidence type="ECO:0000313" key="2">
    <source>
        <dbReference type="Proteomes" id="UP000298030"/>
    </source>
</evidence>
<comment type="caution">
    <text evidence="1">The sequence shown here is derived from an EMBL/GenBank/DDBJ whole genome shotgun (WGS) entry which is preliminary data.</text>
</comment>
<keyword evidence="2" id="KW-1185">Reference proteome</keyword>
<proteinExistence type="predicted"/>